<keyword evidence="11" id="KW-0784">Thiamine biosynthesis</keyword>
<evidence type="ECO:0000256" key="5">
    <source>
        <dbReference type="ARBA" id="ARBA00022679"/>
    </source>
</evidence>
<dbReference type="InterPro" id="IPR000417">
    <property type="entry name" value="Hyethyz_kinase"/>
</dbReference>
<sequence>MSYTPRQIYALLSELRQHAPLVHCLTNQVASNFTANVLLALGAVPAMVIDQSEVCAFTAHSDALSVNIGTLTSTQKDAITAAVQSAVEADIPWVLDPVAVGQALTFRSQFAVELINQWHPTVIRANGSEVMALATMLKQHSGGKIGTNICGKGPDSNVESAAAIGHAKDLALCSGSVVAMTGKTDFLIDPSCPSLMTQLDNGHPLMTKVTGIGCALSASVAAFLALAKSDEHKRRIACLTALAVSSVAGELAAAESRGPGTFAVAYLDKLASISEEDLEKRLKNFELRLSIFN</sequence>
<evidence type="ECO:0000256" key="7">
    <source>
        <dbReference type="ARBA" id="ARBA00022741"/>
    </source>
</evidence>
<dbReference type="AlphaFoldDB" id="F1LLQ3"/>
<proteinExistence type="evidence at transcript level"/>
<evidence type="ECO:0000256" key="1">
    <source>
        <dbReference type="ARBA" id="ARBA00001771"/>
    </source>
</evidence>
<keyword evidence="7" id="KW-0547">Nucleotide-binding</keyword>
<evidence type="ECO:0000256" key="8">
    <source>
        <dbReference type="ARBA" id="ARBA00022777"/>
    </source>
</evidence>
<dbReference type="NCBIfam" id="NF006830">
    <property type="entry name" value="PRK09355.1"/>
    <property type="match status" value="1"/>
</dbReference>
<keyword evidence="8 12" id="KW-0418">Kinase</keyword>
<evidence type="ECO:0000256" key="11">
    <source>
        <dbReference type="ARBA" id="ARBA00022977"/>
    </source>
</evidence>
<dbReference type="HAMAP" id="MF_00228">
    <property type="entry name" value="Thz_kinase"/>
    <property type="match status" value="1"/>
</dbReference>
<dbReference type="GO" id="GO:0005524">
    <property type="term" value="F:ATP binding"/>
    <property type="evidence" value="ECO:0007669"/>
    <property type="project" value="UniProtKB-KW"/>
</dbReference>
<dbReference type="SUPFAM" id="SSF53613">
    <property type="entry name" value="Ribokinase-like"/>
    <property type="match status" value="1"/>
</dbReference>
<evidence type="ECO:0000313" key="12">
    <source>
        <dbReference type="EMBL" id="ACZ34284.1"/>
    </source>
</evidence>
<dbReference type="EC" id="2.7.1.50" evidence="4"/>
<keyword evidence="9" id="KW-0067">ATP-binding</keyword>
<evidence type="ECO:0000256" key="3">
    <source>
        <dbReference type="ARBA" id="ARBA00004868"/>
    </source>
</evidence>
<protein>
    <recommendedName>
        <fullName evidence="4">hydroxyethylthiazole kinase</fullName>
        <ecNumber evidence="4">2.7.1.50</ecNumber>
    </recommendedName>
</protein>
<dbReference type="CDD" id="cd01170">
    <property type="entry name" value="THZ_kinase"/>
    <property type="match status" value="1"/>
</dbReference>
<dbReference type="GO" id="GO:0000287">
    <property type="term" value="F:magnesium ion binding"/>
    <property type="evidence" value="ECO:0007669"/>
    <property type="project" value="InterPro"/>
</dbReference>
<dbReference type="Pfam" id="PF02110">
    <property type="entry name" value="HK"/>
    <property type="match status" value="1"/>
</dbReference>
<accession>F1LLQ3</accession>
<keyword evidence="10" id="KW-0460">Magnesium</keyword>
<dbReference type="EMBL" id="GQ890693">
    <property type="protein sequence ID" value="ACZ34284.1"/>
    <property type="molecule type" value="mRNA"/>
</dbReference>
<evidence type="ECO:0000256" key="2">
    <source>
        <dbReference type="ARBA" id="ARBA00001946"/>
    </source>
</evidence>
<evidence type="ECO:0000256" key="6">
    <source>
        <dbReference type="ARBA" id="ARBA00022723"/>
    </source>
</evidence>
<gene>
    <name evidence="12" type="primary">thiM</name>
</gene>
<dbReference type="Gene3D" id="3.40.1190.20">
    <property type="match status" value="1"/>
</dbReference>
<comment type="catalytic activity">
    <reaction evidence="1">
        <text>5-(2-hydroxyethyl)-4-methylthiazole + ATP = 4-methyl-5-(2-phosphooxyethyl)-thiazole + ADP + H(+)</text>
        <dbReference type="Rhea" id="RHEA:24212"/>
        <dbReference type="ChEBI" id="CHEBI:15378"/>
        <dbReference type="ChEBI" id="CHEBI:17957"/>
        <dbReference type="ChEBI" id="CHEBI:30616"/>
        <dbReference type="ChEBI" id="CHEBI:58296"/>
        <dbReference type="ChEBI" id="CHEBI:456216"/>
        <dbReference type="EC" id="2.7.1.50"/>
    </reaction>
</comment>
<name>F1LLQ3_HETGL</name>
<keyword evidence="6" id="KW-0479">Metal-binding</keyword>
<dbReference type="PRINTS" id="PR01099">
    <property type="entry name" value="HYETHTZKNASE"/>
</dbReference>
<dbReference type="GO" id="GO:0004417">
    <property type="term" value="F:hydroxyethylthiazole kinase activity"/>
    <property type="evidence" value="ECO:0007669"/>
    <property type="project" value="UniProtKB-EC"/>
</dbReference>
<dbReference type="InterPro" id="IPR029056">
    <property type="entry name" value="Ribokinase-like"/>
</dbReference>
<comment type="cofactor">
    <cofactor evidence="2">
        <name>Mg(2+)</name>
        <dbReference type="ChEBI" id="CHEBI:18420"/>
    </cofactor>
</comment>
<dbReference type="PIRSF" id="PIRSF000513">
    <property type="entry name" value="Thz_kinase"/>
    <property type="match status" value="1"/>
</dbReference>
<dbReference type="GO" id="GO:0009228">
    <property type="term" value="P:thiamine biosynthetic process"/>
    <property type="evidence" value="ECO:0007669"/>
    <property type="project" value="UniProtKB-KW"/>
</dbReference>
<evidence type="ECO:0000256" key="4">
    <source>
        <dbReference type="ARBA" id="ARBA00012129"/>
    </source>
</evidence>
<dbReference type="GO" id="GO:0009229">
    <property type="term" value="P:thiamine diphosphate biosynthetic process"/>
    <property type="evidence" value="ECO:0007669"/>
    <property type="project" value="UniProtKB-UniPathway"/>
</dbReference>
<evidence type="ECO:0000256" key="10">
    <source>
        <dbReference type="ARBA" id="ARBA00022842"/>
    </source>
</evidence>
<comment type="pathway">
    <text evidence="3">Cofactor biosynthesis; thiamine diphosphate biosynthesis; 4-methyl-5-(2-phosphoethyl)-thiazole from 5-(2-hydroxyethyl)-4-methylthiazole: step 1/1.</text>
</comment>
<dbReference type="UniPathway" id="UPA00060">
    <property type="reaction ID" value="UER00139"/>
</dbReference>
<keyword evidence="5" id="KW-0808">Transferase</keyword>
<evidence type="ECO:0000256" key="9">
    <source>
        <dbReference type="ARBA" id="ARBA00022840"/>
    </source>
</evidence>
<organism evidence="12">
    <name type="scientific">Heterodera glycines</name>
    <name type="common">Soybean cyst nematode worm</name>
    <dbReference type="NCBI Taxonomy" id="51029"/>
    <lineage>
        <taxon>Eukaryota</taxon>
        <taxon>Metazoa</taxon>
        <taxon>Ecdysozoa</taxon>
        <taxon>Nematoda</taxon>
        <taxon>Chromadorea</taxon>
        <taxon>Rhabditida</taxon>
        <taxon>Tylenchina</taxon>
        <taxon>Tylenchomorpha</taxon>
        <taxon>Tylenchoidea</taxon>
        <taxon>Heteroderidae</taxon>
        <taxon>Heteroderinae</taxon>
        <taxon>Heterodera</taxon>
    </lineage>
</organism>
<reference evidence="12" key="1">
    <citation type="submission" date="2009-09" db="EMBL/GenBank/DDBJ databases">
        <title>Discovery of horizontally transferred genes involved in the biosynthesis of vitamin B1, B5, and B7 in Heterodera glycines.</title>
        <authorList>
            <person name="Craig J.P."/>
            <person name="Bekal S."/>
            <person name="Niblack T."/>
            <person name="Domier L."/>
            <person name="Lambert K.N."/>
        </authorList>
    </citation>
    <scope>NUCLEOTIDE SEQUENCE</scope>
</reference>